<dbReference type="InterPro" id="IPR050766">
    <property type="entry name" value="Bact_Lucif_Oxidored"/>
</dbReference>
<gene>
    <name evidence="4" type="ORF">GGR00_001999</name>
</gene>
<dbReference type="Proteomes" id="UP000536262">
    <property type="component" value="Unassembled WGS sequence"/>
</dbReference>
<dbReference type="Gene3D" id="3.20.20.30">
    <property type="entry name" value="Luciferase-like domain"/>
    <property type="match status" value="1"/>
</dbReference>
<dbReference type="GO" id="GO:0004497">
    <property type="term" value="F:monooxygenase activity"/>
    <property type="evidence" value="ECO:0007669"/>
    <property type="project" value="UniProtKB-KW"/>
</dbReference>
<keyword evidence="2" id="KW-0503">Monooxygenase</keyword>
<dbReference type="AlphaFoldDB" id="A0A7X0KKP2"/>
<dbReference type="PANTHER" id="PTHR30137:SF8">
    <property type="entry name" value="BLR5498 PROTEIN"/>
    <property type="match status" value="1"/>
</dbReference>
<evidence type="ECO:0000259" key="3">
    <source>
        <dbReference type="Pfam" id="PF00296"/>
    </source>
</evidence>
<organism evidence="4 5">
    <name type="scientific">Aminobacter aganoensis</name>
    <dbReference type="NCBI Taxonomy" id="83264"/>
    <lineage>
        <taxon>Bacteria</taxon>
        <taxon>Pseudomonadati</taxon>
        <taxon>Pseudomonadota</taxon>
        <taxon>Alphaproteobacteria</taxon>
        <taxon>Hyphomicrobiales</taxon>
        <taxon>Phyllobacteriaceae</taxon>
        <taxon>Aminobacter</taxon>
    </lineage>
</organism>
<keyword evidence="1" id="KW-0560">Oxidoreductase</keyword>
<protein>
    <submittedName>
        <fullName evidence="4">Putative LLM family oxidoreductase</fullName>
    </submittedName>
</protein>
<dbReference type="RefSeq" id="WP_184699343.1">
    <property type="nucleotide sequence ID" value="NZ_BAABEG010000001.1"/>
</dbReference>
<proteinExistence type="predicted"/>
<evidence type="ECO:0000256" key="2">
    <source>
        <dbReference type="ARBA" id="ARBA00023033"/>
    </source>
</evidence>
<dbReference type="GO" id="GO:0005829">
    <property type="term" value="C:cytosol"/>
    <property type="evidence" value="ECO:0007669"/>
    <property type="project" value="TreeGrafter"/>
</dbReference>
<evidence type="ECO:0000313" key="5">
    <source>
        <dbReference type="Proteomes" id="UP000536262"/>
    </source>
</evidence>
<feature type="domain" description="Luciferase-like" evidence="3">
    <location>
        <begin position="1"/>
        <end position="304"/>
    </location>
</feature>
<dbReference type="GO" id="GO:0016705">
    <property type="term" value="F:oxidoreductase activity, acting on paired donors, with incorporation or reduction of molecular oxygen"/>
    <property type="evidence" value="ECO:0007669"/>
    <property type="project" value="InterPro"/>
</dbReference>
<accession>A0A7X0KKP2</accession>
<dbReference type="Pfam" id="PF00296">
    <property type="entry name" value="Bac_luciferase"/>
    <property type="match status" value="1"/>
</dbReference>
<dbReference type="EMBL" id="JACHOU010000003">
    <property type="protein sequence ID" value="MBB6354225.1"/>
    <property type="molecule type" value="Genomic_DNA"/>
</dbReference>
<dbReference type="PANTHER" id="PTHR30137">
    <property type="entry name" value="LUCIFERASE-LIKE MONOOXYGENASE"/>
    <property type="match status" value="1"/>
</dbReference>
<comment type="caution">
    <text evidence="4">The sequence shown here is derived from an EMBL/GenBank/DDBJ whole genome shotgun (WGS) entry which is preliminary data.</text>
</comment>
<dbReference type="SUPFAM" id="SSF51679">
    <property type="entry name" value="Bacterial luciferase-like"/>
    <property type="match status" value="1"/>
</dbReference>
<keyword evidence="5" id="KW-1185">Reference proteome</keyword>
<reference evidence="4 5" key="1">
    <citation type="submission" date="2020-08" db="EMBL/GenBank/DDBJ databases">
        <title>Genomic Encyclopedia of Type Strains, Phase IV (KMG-IV): sequencing the most valuable type-strain genomes for metagenomic binning, comparative biology and taxonomic classification.</title>
        <authorList>
            <person name="Goeker M."/>
        </authorList>
    </citation>
    <scope>NUCLEOTIDE SEQUENCE [LARGE SCALE GENOMIC DNA]</scope>
    <source>
        <strain evidence="4 5">DSM 7051</strain>
    </source>
</reference>
<name>A0A7X0KKP2_9HYPH</name>
<dbReference type="InterPro" id="IPR036661">
    <property type="entry name" value="Luciferase-like_sf"/>
</dbReference>
<sequence length="355" mass="38046">MELGVYSFGDVQADASTGKLGSTADATRNLLEAIQLADQVGLDFFGIGEHHTREMPASAATVILGAAASTTRTIKLGSAVTVLSTDDPVRVYQQFATLDALSNGRAEITAGRGSSTESFPLFGHSLNDYDELYAEKLDLLLQINESESITWSGKFRPALNEALVVPRPDAGSLPIWLATGGNPHSSVRAGLLGLPVSYAIIGGQANRFAPLADLYRRAAAQAGIAEDKIKVAVASPGFVGEDAAQAKEFFWTHWHRVMEQLGKIRGFAPPPRAHFDKEASGAGALFAGGPEEIAERIVSLHKSIGHMRQFFQTDVGQMPHREFLRSIELLGTKVKPLVDAELGTNEPKELTKDVA</sequence>
<dbReference type="InterPro" id="IPR011251">
    <property type="entry name" value="Luciferase-like_dom"/>
</dbReference>
<evidence type="ECO:0000313" key="4">
    <source>
        <dbReference type="EMBL" id="MBB6354225.1"/>
    </source>
</evidence>
<evidence type="ECO:0000256" key="1">
    <source>
        <dbReference type="ARBA" id="ARBA00023002"/>
    </source>
</evidence>